<accession>A0A8X6IYS2</accession>
<feature type="compositionally biased region" description="Polar residues" evidence="1">
    <location>
        <begin position="86"/>
        <end position="96"/>
    </location>
</feature>
<dbReference type="Proteomes" id="UP000887013">
    <property type="component" value="Unassembled WGS sequence"/>
</dbReference>
<evidence type="ECO:0000313" key="3">
    <source>
        <dbReference type="Proteomes" id="UP000887013"/>
    </source>
</evidence>
<feature type="compositionally biased region" description="Basic and acidic residues" evidence="1">
    <location>
        <begin position="98"/>
        <end position="108"/>
    </location>
</feature>
<keyword evidence="3" id="KW-1185">Reference proteome</keyword>
<feature type="compositionally biased region" description="Basic and acidic residues" evidence="1">
    <location>
        <begin position="1"/>
        <end position="17"/>
    </location>
</feature>
<dbReference type="EMBL" id="BMAW01048559">
    <property type="protein sequence ID" value="GFS66661.1"/>
    <property type="molecule type" value="Genomic_DNA"/>
</dbReference>
<proteinExistence type="predicted"/>
<organism evidence="2 3">
    <name type="scientific">Nephila pilipes</name>
    <name type="common">Giant wood spider</name>
    <name type="synonym">Nephila maculata</name>
    <dbReference type="NCBI Taxonomy" id="299642"/>
    <lineage>
        <taxon>Eukaryota</taxon>
        <taxon>Metazoa</taxon>
        <taxon>Ecdysozoa</taxon>
        <taxon>Arthropoda</taxon>
        <taxon>Chelicerata</taxon>
        <taxon>Arachnida</taxon>
        <taxon>Araneae</taxon>
        <taxon>Araneomorphae</taxon>
        <taxon>Entelegynae</taxon>
        <taxon>Araneoidea</taxon>
        <taxon>Nephilidae</taxon>
        <taxon>Nephila</taxon>
    </lineage>
</organism>
<feature type="region of interest" description="Disordered" evidence="1">
    <location>
        <begin position="1"/>
        <end position="71"/>
    </location>
</feature>
<dbReference type="AlphaFoldDB" id="A0A8X6IYS2"/>
<reference evidence="2" key="1">
    <citation type="submission" date="2020-08" db="EMBL/GenBank/DDBJ databases">
        <title>Multicomponent nature underlies the extraordinary mechanical properties of spider dragline silk.</title>
        <authorList>
            <person name="Kono N."/>
            <person name="Nakamura H."/>
            <person name="Mori M."/>
            <person name="Yoshida Y."/>
            <person name="Ohtoshi R."/>
            <person name="Malay A.D."/>
            <person name="Moran D.A.P."/>
            <person name="Tomita M."/>
            <person name="Numata K."/>
            <person name="Arakawa K."/>
        </authorList>
    </citation>
    <scope>NUCLEOTIDE SEQUENCE</scope>
</reference>
<feature type="compositionally biased region" description="Basic and acidic residues" evidence="1">
    <location>
        <begin position="42"/>
        <end position="53"/>
    </location>
</feature>
<comment type="caution">
    <text evidence="2">The sequence shown here is derived from an EMBL/GenBank/DDBJ whole genome shotgun (WGS) entry which is preliminary data.</text>
</comment>
<protein>
    <submittedName>
        <fullName evidence="2">Uncharacterized protein</fullName>
    </submittedName>
</protein>
<gene>
    <name evidence="2" type="ORF">NPIL_600891</name>
</gene>
<evidence type="ECO:0000313" key="2">
    <source>
        <dbReference type="EMBL" id="GFS66661.1"/>
    </source>
</evidence>
<feature type="compositionally biased region" description="Basic residues" evidence="1">
    <location>
        <begin position="18"/>
        <end position="33"/>
    </location>
</feature>
<evidence type="ECO:0000256" key="1">
    <source>
        <dbReference type="SAM" id="MobiDB-lite"/>
    </source>
</evidence>
<sequence>MRSEGSTEFSNKHESQHQSKRRPLVRRNWRKRSAPSSLIENTEVKRRPHENFKWSKRPIPVSLPLGPGTRKMTRREAANENQILSGRFSSCPSQGANFEKKVRSERST</sequence>
<name>A0A8X6IYS2_NEPPI</name>
<feature type="region of interest" description="Disordered" evidence="1">
    <location>
        <begin position="86"/>
        <end position="108"/>
    </location>
</feature>